<dbReference type="InterPro" id="IPR050471">
    <property type="entry name" value="AB_hydrolase"/>
</dbReference>
<keyword evidence="3" id="KW-0378">Hydrolase</keyword>
<dbReference type="GO" id="GO:0016787">
    <property type="term" value="F:hydrolase activity"/>
    <property type="evidence" value="ECO:0007669"/>
    <property type="project" value="UniProtKB-KW"/>
</dbReference>
<comment type="caution">
    <text evidence="3">The sequence shown here is derived from an EMBL/GenBank/DDBJ whole genome shotgun (WGS) entry which is preliminary data.</text>
</comment>
<dbReference type="EMBL" id="JBHLUX010000001">
    <property type="protein sequence ID" value="MFC0469140.1"/>
    <property type="molecule type" value="Genomic_DNA"/>
</dbReference>
<sequence>MKTTQSKDGTTLAYDVYGNGPALIYITGASCHRSFKPIVQDAKIFATEFTVYNYDRRGRGNSENTLPYTMEREIEDIEAMIDSAGGTAYLYGHSSGAVLALEAALQLGSKVQKVIMYDAPYVRDEEKKVEYNQLSQKINKLLDKGKNAEAMSTFLKGIGMPKVFVLLLPLLPGWRTMKALAPTLAYDIALTQDMPPVERATRVSVPTQIIVGEKSPSSMHDVGRQLAKAIPNAKFVQLAGKDHMVNGKTLLPLLSGFFKK</sequence>
<keyword evidence="4" id="KW-1185">Reference proteome</keyword>
<protein>
    <submittedName>
        <fullName evidence="3">Alpha/beta fold hydrolase</fullName>
    </submittedName>
</protein>
<feature type="coiled-coil region" evidence="1">
    <location>
        <begin position="124"/>
        <end position="151"/>
    </location>
</feature>
<accession>A0ABV6K757</accession>
<dbReference type="Pfam" id="PF12697">
    <property type="entry name" value="Abhydrolase_6"/>
    <property type="match status" value="1"/>
</dbReference>
<evidence type="ECO:0000313" key="4">
    <source>
        <dbReference type="Proteomes" id="UP001589838"/>
    </source>
</evidence>
<dbReference type="Proteomes" id="UP001589838">
    <property type="component" value="Unassembled WGS sequence"/>
</dbReference>
<dbReference type="PANTHER" id="PTHR43433">
    <property type="entry name" value="HYDROLASE, ALPHA/BETA FOLD FAMILY PROTEIN"/>
    <property type="match status" value="1"/>
</dbReference>
<dbReference type="RefSeq" id="WP_335958323.1">
    <property type="nucleotide sequence ID" value="NZ_JAXBLX010000001.1"/>
</dbReference>
<dbReference type="SUPFAM" id="SSF53474">
    <property type="entry name" value="alpha/beta-Hydrolases"/>
    <property type="match status" value="1"/>
</dbReference>
<keyword evidence="1" id="KW-0175">Coiled coil</keyword>
<dbReference type="InterPro" id="IPR000073">
    <property type="entry name" value="AB_hydrolase_1"/>
</dbReference>
<dbReference type="InterPro" id="IPR029058">
    <property type="entry name" value="AB_hydrolase_fold"/>
</dbReference>
<dbReference type="PANTHER" id="PTHR43433:SF5">
    <property type="entry name" value="AB HYDROLASE-1 DOMAIN-CONTAINING PROTEIN"/>
    <property type="match status" value="1"/>
</dbReference>
<proteinExistence type="predicted"/>
<dbReference type="Gene3D" id="3.40.50.1820">
    <property type="entry name" value="alpha/beta hydrolase"/>
    <property type="match status" value="1"/>
</dbReference>
<evidence type="ECO:0000259" key="2">
    <source>
        <dbReference type="Pfam" id="PF12697"/>
    </source>
</evidence>
<evidence type="ECO:0000313" key="3">
    <source>
        <dbReference type="EMBL" id="MFC0469140.1"/>
    </source>
</evidence>
<organism evidence="3 4">
    <name type="scientific">Halalkalibacter kiskunsagensis</name>
    <dbReference type="NCBI Taxonomy" id="1548599"/>
    <lineage>
        <taxon>Bacteria</taxon>
        <taxon>Bacillati</taxon>
        <taxon>Bacillota</taxon>
        <taxon>Bacilli</taxon>
        <taxon>Bacillales</taxon>
        <taxon>Bacillaceae</taxon>
        <taxon>Halalkalibacter</taxon>
    </lineage>
</organism>
<name>A0ABV6K757_9BACI</name>
<dbReference type="PROSITE" id="PS51257">
    <property type="entry name" value="PROKAR_LIPOPROTEIN"/>
    <property type="match status" value="1"/>
</dbReference>
<reference evidence="3 4" key="1">
    <citation type="submission" date="2024-09" db="EMBL/GenBank/DDBJ databases">
        <authorList>
            <person name="Sun Q."/>
            <person name="Mori K."/>
        </authorList>
    </citation>
    <scope>NUCLEOTIDE SEQUENCE [LARGE SCALE GENOMIC DNA]</scope>
    <source>
        <strain evidence="3 4">NCAIM B.02610</strain>
    </source>
</reference>
<gene>
    <name evidence="3" type="ORF">ACFFHM_00790</name>
</gene>
<feature type="domain" description="AB hydrolase-1" evidence="2">
    <location>
        <begin position="44"/>
        <end position="246"/>
    </location>
</feature>
<evidence type="ECO:0000256" key="1">
    <source>
        <dbReference type="SAM" id="Coils"/>
    </source>
</evidence>